<evidence type="ECO:0000313" key="7">
    <source>
        <dbReference type="Proteomes" id="UP000678393"/>
    </source>
</evidence>
<sequence>NPNSEIRGVFIDGVFSGSLLFEGQLYGIENAKLHIPVDQTVSRTYEQQMIVYRSSDMKWDTRQKHNGRGPSFCGNTHVKQKNSKFGNQHFVTKNTNTGRHKRHKREGSTPLWNTCQIITVADYKFFRGIGDSDVYKTALHMANVMDHVDKIYRSTEFHPGSPVRGLGFEIAEMDIYEASTSGFNNESQAWDPLSLLQAFSRNLDYKDFCAAHLFTHQAFEGNVLGLAYIAPPREGGVGGICSPVARIENALCSLNTGWSSSQNQNGEPVLQQQSDLVTAHELGHNWGAEHDTDSGECSPSFGKGKFLMYPYSVSGYDSNNYLFSPCSKDLISSVLALKGSSCLEQKSTDENQICGNGKLDPGEQCDAGFMGRFMLDDCCDSFCKLLGNATCSPVNHECCFDCAVATAGTTCRSDNEIDCFKTAVCKYPFLHLECQEPERKADREACLDEGQCFSGECLPFCEARGLITCACENLASACQRCCRANNVSECRQFDNKHPLPDGRSCIQGYCQGAVCRSSTASTIERLFDILEDLHVDNIVQFFRNNIVGCVIVFSLLLWIPICIIISCKDRQIRRQIDRNENFEIRTLSITSF</sequence>
<dbReference type="GO" id="GO:0004222">
    <property type="term" value="F:metalloendopeptidase activity"/>
    <property type="evidence" value="ECO:0007669"/>
    <property type="project" value="InterPro"/>
</dbReference>
<dbReference type="Gene3D" id="3.40.390.10">
    <property type="entry name" value="Collagenase (Catalytic Domain)"/>
    <property type="match status" value="1"/>
</dbReference>
<keyword evidence="3" id="KW-0472">Membrane</keyword>
<dbReference type="Proteomes" id="UP000678393">
    <property type="component" value="Unassembled WGS sequence"/>
</dbReference>
<evidence type="ECO:0000256" key="2">
    <source>
        <dbReference type="PROSITE-ProRule" id="PRU00276"/>
    </source>
</evidence>
<dbReference type="Gene3D" id="4.10.70.10">
    <property type="entry name" value="Disintegrin domain"/>
    <property type="match status" value="1"/>
</dbReference>
<keyword evidence="1" id="KW-1015">Disulfide bond</keyword>
<feature type="non-terminal residue" evidence="6">
    <location>
        <position position="1"/>
    </location>
</feature>
<dbReference type="InterPro" id="IPR036436">
    <property type="entry name" value="Disintegrin_dom_sf"/>
</dbReference>
<organism evidence="6 7">
    <name type="scientific">Candidula unifasciata</name>
    <dbReference type="NCBI Taxonomy" id="100452"/>
    <lineage>
        <taxon>Eukaryota</taxon>
        <taxon>Metazoa</taxon>
        <taxon>Spiralia</taxon>
        <taxon>Lophotrochozoa</taxon>
        <taxon>Mollusca</taxon>
        <taxon>Gastropoda</taxon>
        <taxon>Heterobranchia</taxon>
        <taxon>Euthyneura</taxon>
        <taxon>Panpulmonata</taxon>
        <taxon>Eupulmonata</taxon>
        <taxon>Stylommatophora</taxon>
        <taxon>Helicina</taxon>
        <taxon>Helicoidea</taxon>
        <taxon>Geomitridae</taxon>
        <taxon>Candidula</taxon>
    </lineage>
</organism>
<dbReference type="GO" id="GO:0005886">
    <property type="term" value="C:plasma membrane"/>
    <property type="evidence" value="ECO:0007669"/>
    <property type="project" value="TreeGrafter"/>
</dbReference>
<dbReference type="InterPro" id="IPR001762">
    <property type="entry name" value="Disintegrin_dom"/>
</dbReference>
<dbReference type="GO" id="GO:0046872">
    <property type="term" value="F:metal ion binding"/>
    <property type="evidence" value="ECO:0007669"/>
    <property type="project" value="UniProtKB-KW"/>
</dbReference>
<dbReference type="EMBL" id="CAJHNH020001247">
    <property type="protein sequence ID" value="CAG5122233.1"/>
    <property type="molecule type" value="Genomic_DNA"/>
</dbReference>
<dbReference type="InterPro" id="IPR032029">
    <property type="entry name" value="ADAM17_MPD"/>
</dbReference>
<dbReference type="PANTHER" id="PTHR45702:SF6">
    <property type="entry name" value="DISINTEGRIN AND METALLOPROTEINASE DOMAIN-CONTAINING PROTEIN 17"/>
    <property type="match status" value="1"/>
</dbReference>
<feature type="transmembrane region" description="Helical" evidence="3">
    <location>
        <begin position="545"/>
        <end position="565"/>
    </location>
</feature>
<dbReference type="InterPro" id="IPR001590">
    <property type="entry name" value="Peptidase_M12B"/>
</dbReference>
<feature type="active site" evidence="2">
    <location>
        <position position="281"/>
    </location>
</feature>
<comment type="caution">
    <text evidence="6">The sequence shown here is derived from an EMBL/GenBank/DDBJ whole genome shotgun (WGS) entry which is preliminary data.</text>
</comment>
<evidence type="ECO:0000313" key="6">
    <source>
        <dbReference type="EMBL" id="CAG5122233.1"/>
    </source>
</evidence>
<comment type="caution">
    <text evidence="2">Lacks conserved residue(s) required for the propagation of feature annotation.</text>
</comment>
<proteinExistence type="predicted"/>
<dbReference type="Gene3D" id="4.10.70.30">
    <property type="match status" value="1"/>
</dbReference>
<feature type="domain" description="Peptidase M12B" evidence="5">
    <location>
        <begin position="113"/>
        <end position="347"/>
    </location>
</feature>
<gene>
    <name evidence="6" type="ORF">CUNI_LOCUS7791</name>
</gene>
<keyword evidence="2" id="KW-0479">Metal-binding</keyword>
<accession>A0A8S3YYI1</accession>
<reference evidence="6" key="1">
    <citation type="submission" date="2021-04" db="EMBL/GenBank/DDBJ databases">
        <authorList>
            <consortium name="Molecular Ecology Group"/>
        </authorList>
    </citation>
    <scope>NUCLEOTIDE SEQUENCE</scope>
</reference>
<dbReference type="PANTHER" id="PTHR45702">
    <property type="entry name" value="ADAM10/ADAM17 METALLOPEPTIDASE FAMILY MEMBER"/>
    <property type="match status" value="1"/>
</dbReference>
<name>A0A8S3YYI1_9EUPU</name>
<dbReference type="Pfam" id="PF13574">
    <property type="entry name" value="Reprolysin_2"/>
    <property type="match status" value="1"/>
</dbReference>
<dbReference type="FunFam" id="4.10.70.10:FF:000003">
    <property type="entry name" value="Disintegrin and metalloproteinase domain-containing protein 17"/>
    <property type="match status" value="1"/>
</dbReference>
<dbReference type="GO" id="GO:0006509">
    <property type="term" value="P:membrane protein ectodomain proteolysis"/>
    <property type="evidence" value="ECO:0007669"/>
    <property type="project" value="TreeGrafter"/>
</dbReference>
<evidence type="ECO:0000256" key="3">
    <source>
        <dbReference type="SAM" id="Phobius"/>
    </source>
</evidence>
<feature type="binding site" evidence="2">
    <location>
        <position position="284"/>
    </location>
    <ligand>
        <name>Zn(2+)</name>
        <dbReference type="ChEBI" id="CHEBI:29105"/>
        <note>catalytic</note>
    </ligand>
</feature>
<evidence type="ECO:0000256" key="1">
    <source>
        <dbReference type="ARBA" id="ARBA00023157"/>
    </source>
</evidence>
<dbReference type="SUPFAM" id="SSF57552">
    <property type="entry name" value="Blood coagulation inhibitor (disintegrin)"/>
    <property type="match status" value="1"/>
</dbReference>
<dbReference type="SMART" id="SM00050">
    <property type="entry name" value="DISIN"/>
    <property type="match status" value="1"/>
</dbReference>
<dbReference type="OrthoDB" id="2131567at2759"/>
<dbReference type="GO" id="GO:0007219">
    <property type="term" value="P:Notch signaling pathway"/>
    <property type="evidence" value="ECO:0007669"/>
    <property type="project" value="TreeGrafter"/>
</dbReference>
<protein>
    <submittedName>
        <fullName evidence="6">Uncharacterized protein</fullName>
    </submittedName>
</protein>
<dbReference type="Pfam" id="PF16698">
    <property type="entry name" value="ADAM17_MPD"/>
    <property type="match status" value="1"/>
</dbReference>
<keyword evidence="3" id="KW-1133">Transmembrane helix</keyword>
<dbReference type="InterPro" id="IPR051489">
    <property type="entry name" value="ADAM_Metalloproteinase"/>
</dbReference>
<evidence type="ECO:0000259" key="4">
    <source>
        <dbReference type="PROSITE" id="PS50214"/>
    </source>
</evidence>
<dbReference type="PROSITE" id="PS50214">
    <property type="entry name" value="DISINTEGRIN_2"/>
    <property type="match status" value="1"/>
</dbReference>
<feature type="binding site" evidence="2">
    <location>
        <position position="290"/>
    </location>
    <ligand>
        <name>Zn(2+)</name>
        <dbReference type="ChEBI" id="CHEBI:29105"/>
        <note>catalytic</note>
    </ligand>
</feature>
<dbReference type="AlphaFoldDB" id="A0A8S3YYI1"/>
<keyword evidence="3" id="KW-0812">Transmembrane</keyword>
<dbReference type="InterPro" id="IPR024079">
    <property type="entry name" value="MetalloPept_cat_dom_sf"/>
</dbReference>
<evidence type="ECO:0000259" key="5">
    <source>
        <dbReference type="PROSITE" id="PS50215"/>
    </source>
</evidence>
<feature type="domain" description="Disintegrin" evidence="4">
    <location>
        <begin position="351"/>
        <end position="425"/>
    </location>
</feature>
<feature type="binding site" evidence="2">
    <location>
        <position position="280"/>
    </location>
    <ligand>
        <name>Zn(2+)</name>
        <dbReference type="ChEBI" id="CHEBI:29105"/>
        <note>catalytic</note>
    </ligand>
</feature>
<dbReference type="SUPFAM" id="SSF55486">
    <property type="entry name" value="Metalloproteases ('zincins'), catalytic domain"/>
    <property type="match status" value="1"/>
</dbReference>
<dbReference type="PROSITE" id="PS50215">
    <property type="entry name" value="ADAM_MEPRO"/>
    <property type="match status" value="1"/>
</dbReference>
<keyword evidence="2" id="KW-0862">Zinc</keyword>
<keyword evidence="7" id="KW-1185">Reference proteome</keyword>